<dbReference type="Proteomes" id="UP000708208">
    <property type="component" value="Unassembled WGS sequence"/>
</dbReference>
<dbReference type="AlphaFoldDB" id="A0A8J2KYZ9"/>
<reference evidence="1" key="1">
    <citation type="submission" date="2021-06" db="EMBL/GenBank/DDBJ databases">
        <authorList>
            <person name="Hodson N. C."/>
            <person name="Mongue J. A."/>
            <person name="Jaron S. K."/>
        </authorList>
    </citation>
    <scope>NUCLEOTIDE SEQUENCE</scope>
</reference>
<name>A0A8J2KYZ9_9HEXA</name>
<dbReference type="EMBL" id="CAJVCH010531830">
    <property type="protein sequence ID" value="CAG7824146.1"/>
    <property type="molecule type" value="Genomic_DNA"/>
</dbReference>
<organism evidence="1 2">
    <name type="scientific">Allacma fusca</name>
    <dbReference type="NCBI Taxonomy" id="39272"/>
    <lineage>
        <taxon>Eukaryota</taxon>
        <taxon>Metazoa</taxon>
        <taxon>Ecdysozoa</taxon>
        <taxon>Arthropoda</taxon>
        <taxon>Hexapoda</taxon>
        <taxon>Collembola</taxon>
        <taxon>Symphypleona</taxon>
        <taxon>Sminthuridae</taxon>
        <taxon>Allacma</taxon>
    </lineage>
</organism>
<proteinExistence type="predicted"/>
<evidence type="ECO:0000313" key="2">
    <source>
        <dbReference type="Proteomes" id="UP000708208"/>
    </source>
</evidence>
<gene>
    <name evidence="1" type="ORF">AFUS01_LOCUS34320</name>
</gene>
<protein>
    <submittedName>
        <fullName evidence="1">Uncharacterized protein</fullName>
    </submittedName>
</protein>
<comment type="caution">
    <text evidence="1">The sequence shown here is derived from an EMBL/GenBank/DDBJ whole genome shotgun (WGS) entry which is preliminary data.</text>
</comment>
<accession>A0A8J2KYZ9</accession>
<sequence length="120" mass="12670">MNVPQVIKNLPEGVIVNKIAGNFGDLPGQAIAELGNGNSPKAVLIDVENNATLNVTNLVVEEGNCHRNGMRVRGNATSYGPSNIDVTGTVNPVVETIGLRIDGDFINYSKNSVNLTVRGN</sequence>
<evidence type="ECO:0000313" key="1">
    <source>
        <dbReference type="EMBL" id="CAG7824146.1"/>
    </source>
</evidence>
<keyword evidence="2" id="KW-1185">Reference proteome</keyword>